<dbReference type="EMBL" id="CAJMWT010001520">
    <property type="protein sequence ID" value="CAE6406959.1"/>
    <property type="molecule type" value="Genomic_DNA"/>
</dbReference>
<dbReference type="AlphaFoldDB" id="A0A8H2WYR9"/>
<reference evidence="1" key="1">
    <citation type="submission" date="2021-01" db="EMBL/GenBank/DDBJ databases">
        <authorList>
            <person name="Kaushik A."/>
        </authorList>
    </citation>
    <scope>NUCLEOTIDE SEQUENCE</scope>
    <source>
        <strain evidence="1">AG2-2IIIB</strain>
    </source>
</reference>
<evidence type="ECO:0000313" key="1">
    <source>
        <dbReference type="EMBL" id="CAE6406959.1"/>
    </source>
</evidence>
<dbReference type="Proteomes" id="UP000663843">
    <property type="component" value="Unassembled WGS sequence"/>
</dbReference>
<name>A0A8H2WYR9_9AGAM</name>
<sequence length="110" mass="12709">MVATATGFWDDLSVLLRLLWDDRKLFMQLSRRDTCVPYELSGIFFSMWRFVTQDGSPANSDAEIHVDSESESPKSMLYELSLRYVLVADEYQRAAMFRVIANITCGPEWT</sequence>
<comment type="caution">
    <text evidence="1">The sequence shown here is derived from an EMBL/GenBank/DDBJ whole genome shotgun (WGS) entry which is preliminary data.</text>
</comment>
<evidence type="ECO:0000313" key="2">
    <source>
        <dbReference type="Proteomes" id="UP000663843"/>
    </source>
</evidence>
<organism evidence="1 2">
    <name type="scientific">Rhizoctonia solani</name>
    <dbReference type="NCBI Taxonomy" id="456999"/>
    <lineage>
        <taxon>Eukaryota</taxon>
        <taxon>Fungi</taxon>
        <taxon>Dikarya</taxon>
        <taxon>Basidiomycota</taxon>
        <taxon>Agaricomycotina</taxon>
        <taxon>Agaricomycetes</taxon>
        <taxon>Cantharellales</taxon>
        <taxon>Ceratobasidiaceae</taxon>
        <taxon>Rhizoctonia</taxon>
    </lineage>
</organism>
<protein>
    <submittedName>
        <fullName evidence="1">Uncharacterized protein</fullName>
    </submittedName>
</protein>
<gene>
    <name evidence="1" type="ORF">RDB_LOCUS40803</name>
</gene>
<accession>A0A8H2WYR9</accession>
<proteinExistence type="predicted"/>